<dbReference type="RefSeq" id="WP_100511152.1">
    <property type="nucleotide sequence ID" value="NZ_PEBI01000003.1"/>
</dbReference>
<accession>A0A2M9H8A8</accession>
<protein>
    <recommendedName>
        <fullName evidence="3">Transcriptional regulator</fullName>
    </recommendedName>
</protein>
<name>A0A2M9H8A8_9BIFI</name>
<dbReference type="OrthoDB" id="3193022at2"/>
<dbReference type="SUPFAM" id="SSF46689">
    <property type="entry name" value="Homeodomain-like"/>
    <property type="match status" value="1"/>
</dbReference>
<evidence type="ECO:0000313" key="2">
    <source>
        <dbReference type="Proteomes" id="UP000229095"/>
    </source>
</evidence>
<reference evidence="1 2" key="1">
    <citation type="submission" date="2017-10" db="EMBL/GenBank/DDBJ databases">
        <title>Draft genome sequences of strains TRE 1, TRE 9, TRE H and TRI 7, isolated from tamarins, belonging to four potential novel Bifidobacterium species.</title>
        <authorList>
            <person name="Mattarelli P."/>
            <person name="Modesto M."/>
            <person name="Puglisi E."/>
            <person name="Morelli L."/>
            <person name="Spezio C."/>
            <person name="Bonetti A."/>
            <person name="Sandri C."/>
        </authorList>
    </citation>
    <scope>NUCLEOTIDE SEQUENCE [LARGE SCALE GENOMIC DNA]</scope>
    <source>
        <strain evidence="2">TRE1</strain>
    </source>
</reference>
<sequence>MVTDLRIIKTRKAIREAFLRLRASGVPVSKVKVKDICDLALVNPSTFYKHYLDVYDLNDKLEDETIDAMLEHYPDKDKILSDPPAFLNGWRPAIDSQIDDLRVLFAGRPEAMFRKIESTLVERYSARAANERERIAAVFSIAGTLHSLGLLKLEGGQSDDEIIAAVAENLNAIAARIPGGR</sequence>
<dbReference type="Proteomes" id="UP000229095">
    <property type="component" value="Unassembled WGS sequence"/>
</dbReference>
<dbReference type="EMBL" id="PEBI01000003">
    <property type="protein sequence ID" value="PJM73049.1"/>
    <property type="molecule type" value="Genomic_DNA"/>
</dbReference>
<dbReference type="AlphaFoldDB" id="A0A2M9H8A8"/>
<keyword evidence="2" id="KW-1185">Reference proteome</keyword>
<gene>
    <name evidence="1" type="ORF">CS006_07325</name>
</gene>
<evidence type="ECO:0000313" key="1">
    <source>
        <dbReference type="EMBL" id="PJM73049.1"/>
    </source>
</evidence>
<comment type="caution">
    <text evidence="1">The sequence shown here is derived from an EMBL/GenBank/DDBJ whole genome shotgun (WGS) entry which is preliminary data.</text>
</comment>
<evidence type="ECO:0008006" key="3">
    <source>
        <dbReference type="Google" id="ProtNLM"/>
    </source>
</evidence>
<dbReference type="InterPro" id="IPR009057">
    <property type="entry name" value="Homeodomain-like_sf"/>
</dbReference>
<organism evidence="1 2">
    <name type="scientific">Bifidobacterium primatium</name>
    <dbReference type="NCBI Taxonomy" id="2045438"/>
    <lineage>
        <taxon>Bacteria</taxon>
        <taxon>Bacillati</taxon>
        <taxon>Actinomycetota</taxon>
        <taxon>Actinomycetes</taxon>
        <taxon>Bifidobacteriales</taxon>
        <taxon>Bifidobacteriaceae</taxon>
        <taxon>Bifidobacterium</taxon>
    </lineage>
</organism>
<dbReference type="Gene3D" id="1.10.357.10">
    <property type="entry name" value="Tetracycline Repressor, domain 2"/>
    <property type="match status" value="1"/>
</dbReference>
<proteinExistence type="predicted"/>